<evidence type="ECO:0000256" key="2">
    <source>
        <dbReference type="ARBA" id="ARBA00006472"/>
    </source>
</evidence>
<organism evidence="7 8">
    <name type="scientific">Planosporangium flavigriseum</name>
    <dbReference type="NCBI Taxonomy" id="373681"/>
    <lineage>
        <taxon>Bacteria</taxon>
        <taxon>Bacillati</taxon>
        <taxon>Actinomycetota</taxon>
        <taxon>Actinomycetes</taxon>
        <taxon>Micromonosporales</taxon>
        <taxon>Micromonosporaceae</taxon>
        <taxon>Planosporangium</taxon>
    </lineage>
</organism>
<dbReference type="InterPro" id="IPR036428">
    <property type="entry name" value="PCD_sf"/>
</dbReference>
<dbReference type="GO" id="GO:0008124">
    <property type="term" value="F:4-alpha-hydroxytetrahydrobiopterin dehydratase activity"/>
    <property type="evidence" value="ECO:0007669"/>
    <property type="project" value="UniProtKB-EC"/>
</dbReference>
<gene>
    <name evidence="7" type="ORF">Pfl04_45720</name>
</gene>
<name>A0A8J3LT63_9ACTN</name>
<dbReference type="EMBL" id="BONU01000046">
    <property type="protein sequence ID" value="GIG76168.1"/>
    <property type="molecule type" value="Genomic_DNA"/>
</dbReference>
<evidence type="ECO:0000256" key="1">
    <source>
        <dbReference type="ARBA" id="ARBA00001554"/>
    </source>
</evidence>
<sequence>MGASKQPEHADRSERTGPPPAGPHKPVPHSPTPPTPPQPGPAFPRWDPEELGIEPNSPGWIQYRELVNEVGRRTDLDFDHARLAAEATTTVLARALKEKDRRDFLDGVPDELHDDYAINVPYAPLDLNGFLIQVGTIVHRERDQARYQAQAVLSTMCEQDRALIESLDLPDYLDELLTPPPVGGGVVGIPPGGVPPLTDEELRQALTRLPQWSGDRRALMRTIVLPRDNLDRVLIRLIQLRQEVGRAPHIGRLSPDAARLVVRTTSVDAVTRLDIELAHAVDDAILEAGAGMSAE</sequence>
<dbReference type="Proteomes" id="UP000653674">
    <property type="component" value="Unassembled WGS sequence"/>
</dbReference>
<keyword evidence="8" id="KW-1185">Reference proteome</keyword>
<comment type="caution">
    <text evidence="7">The sequence shown here is derived from an EMBL/GenBank/DDBJ whole genome shotgun (WGS) entry which is preliminary data.</text>
</comment>
<proteinExistence type="inferred from homology"/>
<dbReference type="GO" id="GO:0006729">
    <property type="term" value="P:tetrahydrobiopterin biosynthetic process"/>
    <property type="evidence" value="ECO:0007669"/>
    <property type="project" value="InterPro"/>
</dbReference>
<dbReference type="AlphaFoldDB" id="A0A8J3LT63"/>
<feature type="compositionally biased region" description="Basic and acidic residues" evidence="6">
    <location>
        <begin position="1"/>
        <end position="15"/>
    </location>
</feature>
<dbReference type="InterPro" id="IPR001533">
    <property type="entry name" value="Pterin_deHydtase"/>
</dbReference>
<evidence type="ECO:0000313" key="7">
    <source>
        <dbReference type="EMBL" id="GIG76168.1"/>
    </source>
</evidence>
<keyword evidence="5" id="KW-0456">Lyase</keyword>
<feature type="compositionally biased region" description="Pro residues" evidence="6">
    <location>
        <begin position="17"/>
        <end position="42"/>
    </location>
</feature>
<dbReference type="InterPro" id="IPR018727">
    <property type="entry name" value="DUF2267"/>
</dbReference>
<dbReference type="EC" id="4.2.1.96" evidence="3"/>
<evidence type="ECO:0000256" key="6">
    <source>
        <dbReference type="SAM" id="MobiDB-lite"/>
    </source>
</evidence>
<reference evidence="7" key="1">
    <citation type="submission" date="2021-01" db="EMBL/GenBank/DDBJ databases">
        <title>Whole genome shotgun sequence of Planosporangium flavigriseum NBRC 105377.</title>
        <authorList>
            <person name="Komaki H."/>
            <person name="Tamura T."/>
        </authorList>
    </citation>
    <scope>NUCLEOTIDE SEQUENCE</scope>
    <source>
        <strain evidence="7">NBRC 105377</strain>
    </source>
</reference>
<dbReference type="SUPFAM" id="SSF55248">
    <property type="entry name" value="PCD-like"/>
    <property type="match status" value="1"/>
</dbReference>
<feature type="region of interest" description="Disordered" evidence="6">
    <location>
        <begin position="1"/>
        <end position="57"/>
    </location>
</feature>
<accession>A0A8J3LT63</accession>
<evidence type="ECO:0000256" key="5">
    <source>
        <dbReference type="ARBA" id="ARBA00023239"/>
    </source>
</evidence>
<comment type="catalytic activity">
    <reaction evidence="1">
        <text>(4aS,6R)-4a-hydroxy-L-erythro-5,6,7,8-tetrahydrobiopterin = (6R)-L-erythro-6,7-dihydrobiopterin + H2O</text>
        <dbReference type="Rhea" id="RHEA:11920"/>
        <dbReference type="ChEBI" id="CHEBI:15377"/>
        <dbReference type="ChEBI" id="CHEBI:15642"/>
        <dbReference type="ChEBI" id="CHEBI:43120"/>
        <dbReference type="EC" id="4.2.1.96"/>
    </reaction>
</comment>
<evidence type="ECO:0000256" key="4">
    <source>
        <dbReference type="ARBA" id="ARBA00021735"/>
    </source>
</evidence>
<evidence type="ECO:0000313" key="8">
    <source>
        <dbReference type="Proteomes" id="UP000653674"/>
    </source>
</evidence>
<protein>
    <recommendedName>
        <fullName evidence="4">Putative pterin-4-alpha-carbinolamine dehydratase</fullName>
        <ecNumber evidence="3">4.2.1.96</ecNumber>
    </recommendedName>
</protein>
<evidence type="ECO:0000256" key="3">
    <source>
        <dbReference type="ARBA" id="ARBA00013252"/>
    </source>
</evidence>
<comment type="similarity">
    <text evidence="2">Belongs to the pterin-4-alpha-carbinolamine dehydratase family.</text>
</comment>
<dbReference type="Pfam" id="PF10025">
    <property type="entry name" value="DUF2267"/>
    <property type="match status" value="1"/>
</dbReference>
<dbReference type="Pfam" id="PF01329">
    <property type="entry name" value="Pterin_4a"/>
    <property type="match status" value="1"/>
</dbReference>